<gene>
    <name evidence="2" type="ORF">EYF80_037407</name>
</gene>
<proteinExistence type="predicted"/>
<organism evidence="2 3">
    <name type="scientific">Liparis tanakae</name>
    <name type="common">Tanaka's snailfish</name>
    <dbReference type="NCBI Taxonomy" id="230148"/>
    <lineage>
        <taxon>Eukaryota</taxon>
        <taxon>Metazoa</taxon>
        <taxon>Chordata</taxon>
        <taxon>Craniata</taxon>
        <taxon>Vertebrata</taxon>
        <taxon>Euteleostomi</taxon>
        <taxon>Actinopterygii</taxon>
        <taxon>Neopterygii</taxon>
        <taxon>Teleostei</taxon>
        <taxon>Neoteleostei</taxon>
        <taxon>Acanthomorphata</taxon>
        <taxon>Eupercaria</taxon>
        <taxon>Perciformes</taxon>
        <taxon>Cottioidei</taxon>
        <taxon>Cottales</taxon>
        <taxon>Liparidae</taxon>
        <taxon>Liparis</taxon>
    </lineage>
</organism>
<evidence type="ECO:0000313" key="3">
    <source>
        <dbReference type="Proteomes" id="UP000314294"/>
    </source>
</evidence>
<protein>
    <submittedName>
        <fullName evidence="2">Uncharacterized protein</fullName>
    </submittedName>
</protein>
<dbReference type="Proteomes" id="UP000314294">
    <property type="component" value="Unassembled WGS sequence"/>
</dbReference>
<reference evidence="2 3" key="1">
    <citation type="submission" date="2019-03" db="EMBL/GenBank/DDBJ databases">
        <title>First draft genome of Liparis tanakae, snailfish: a comprehensive survey of snailfish specific genes.</title>
        <authorList>
            <person name="Kim W."/>
            <person name="Song I."/>
            <person name="Jeong J.-H."/>
            <person name="Kim D."/>
            <person name="Kim S."/>
            <person name="Ryu S."/>
            <person name="Song J.Y."/>
            <person name="Lee S.K."/>
        </authorList>
    </citation>
    <scope>NUCLEOTIDE SEQUENCE [LARGE SCALE GENOMIC DNA]</scope>
    <source>
        <tissue evidence="2">Muscle</tissue>
    </source>
</reference>
<dbReference type="AlphaFoldDB" id="A0A4Z2GHY6"/>
<evidence type="ECO:0000256" key="1">
    <source>
        <dbReference type="SAM" id="MobiDB-lite"/>
    </source>
</evidence>
<accession>A0A4Z2GHY6</accession>
<keyword evidence="3" id="KW-1185">Reference proteome</keyword>
<evidence type="ECO:0000313" key="2">
    <source>
        <dbReference type="EMBL" id="TNN52384.1"/>
    </source>
</evidence>
<dbReference type="EMBL" id="SRLO01000549">
    <property type="protein sequence ID" value="TNN52384.1"/>
    <property type="molecule type" value="Genomic_DNA"/>
</dbReference>
<name>A0A4Z2GHY6_9TELE</name>
<sequence>MMHTNVDNGANGLTLKAFMGLHSVGHTRSDGNVSQGTKLSHQPSEERAAQPRKNVGSLLYLQRKQSNISALQNDE</sequence>
<comment type="caution">
    <text evidence="2">The sequence shown here is derived from an EMBL/GenBank/DDBJ whole genome shotgun (WGS) entry which is preliminary data.</text>
</comment>
<feature type="compositionally biased region" description="Polar residues" evidence="1">
    <location>
        <begin position="30"/>
        <end position="42"/>
    </location>
</feature>
<feature type="region of interest" description="Disordered" evidence="1">
    <location>
        <begin position="24"/>
        <end position="55"/>
    </location>
</feature>